<keyword evidence="2" id="KW-0808">Transferase</keyword>
<keyword evidence="1" id="KW-0489">Methyltransferase</keyword>
<dbReference type="Pfam" id="PF17286">
    <property type="entry name" value="PRMT5_C"/>
    <property type="match status" value="1"/>
</dbReference>
<reference evidence="8" key="1">
    <citation type="submission" date="2020-10" db="EMBL/GenBank/DDBJ databases">
        <authorList>
            <person name="Roach M.J.R."/>
        </authorList>
    </citation>
    <scope>NUCLEOTIDE SEQUENCE</scope>
    <source>
        <strain evidence="8">CBS 1945</strain>
    </source>
</reference>
<protein>
    <recommendedName>
        <fullName evidence="10">Protein arginine N-methyltransferase</fullName>
    </recommendedName>
</protein>
<dbReference type="GeneID" id="62193691"/>
<dbReference type="AlphaFoldDB" id="A0A875RW55"/>
<dbReference type="Gene3D" id="3.40.50.150">
    <property type="entry name" value="Vaccinia Virus protein VP39"/>
    <property type="match status" value="1"/>
</dbReference>
<feature type="domain" description="PRMT5 oligomerisation" evidence="7">
    <location>
        <begin position="680"/>
        <end position="894"/>
    </location>
</feature>
<dbReference type="GO" id="GO:0006355">
    <property type="term" value="P:regulation of DNA-templated transcription"/>
    <property type="evidence" value="ECO:0007669"/>
    <property type="project" value="TreeGrafter"/>
</dbReference>
<dbReference type="GO" id="GO:0005829">
    <property type="term" value="C:cytosol"/>
    <property type="evidence" value="ECO:0007669"/>
    <property type="project" value="TreeGrafter"/>
</dbReference>
<name>A0A875RW55_EENNA</name>
<dbReference type="Pfam" id="PF05185">
    <property type="entry name" value="PRMT5"/>
    <property type="match status" value="1"/>
</dbReference>
<evidence type="ECO:0000256" key="3">
    <source>
        <dbReference type="ARBA" id="ARBA00022691"/>
    </source>
</evidence>
<evidence type="ECO:0008006" key="10">
    <source>
        <dbReference type="Google" id="ProtNLM"/>
    </source>
</evidence>
<gene>
    <name evidence="8" type="ORF">FOA43_000290</name>
</gene>
<dbReference type="InterPro" id="IPR035248">
    <property type="entry name" value="PRMT5_C"/>
</dbReference>
<dbReference type="GO" id="GO:0005634">
    <property type="term" value="C:nucleus"/>
    <property type="evidence" value="ECO:0007669"/>
    <property type="project" value="TreeGrafter"/>
</dbReference>
<dbReference type="Gene3D" id="2.70.160.11">
    <property type="entry name" value="Hnrnp arginine n-methyltransferase1"/>
    <property type="match status" value="1"/>
</dbReference>
<dbReference type="Pfam" id="PF17285">
    <property type="entry name" value="PRMT5_TIM"/>
    <property type="match status" value="1"/>
</dbReference>
<dbReference type="KEGG" id="bnn:FOA43_000290"/>
<evidence type="ECO:0000259" key="5">
    <source>
        <dbReference type="Pfam" id="PF05185"/>
    </source>
</evidence>
<feature type="domain" description="PRMT5 TIM barrel" evidence="6">
    <location>
        <begin position="62"/>
        <end position="441"/>
    </location>
</feature>
<dbReference type="SUPFAM" id="SSF53335">
    <property type="entry name" value="S-adenosyl-L-methionine-dependent methyltransferases"/>
    <property type="match status" value="1"/>
</dbReference>
<dbReference type="EMBL" id="CP064812">
    <property type="protein sequence ID" value="QPG72986.1"/>
    <property type="molecule type" value="Genomic_DNA"/>
</dbReference>
<evidence type="ECO:0000259" key="6">
    <source>
        <dbReference type="Pfam" id="PF17285"/>
    </source>
</evidence>
<dbReference type="InterPro" id="IPR035075">
    <property type="entry name" value="PRMT5"/>
</dbReference>
<evidence type="ECO:0000256" key="2">
    <source>
        <dbReference type="ARBA" id="ARBA00022679"/>
    </source>
</evidence>
<evidence type="ECO:0000259" key="7">
    <source>
        <dbReference type="Pfam" id="PF17286"/>
    </source>
</evidence>
<dbReference type="PANTHER" id="PTHR10738:SF0">
    <property type="entry name" value="PROTEIN ARGININE N-METHYLTRANSFERASE 5"/>
    <property type="match status" value="1"/>
</dbReference>
<dbReference type="PANTHER" id="PTHR10738">
    <property type="entry name" value="PROTEIN ARGININE N-METHYLTRANSFERASE 5"/>
    <property type="match status" value="1"/>
</dbReference>
<dbReference type="InterPro" id="IPR035247">
    <property type="entry name" value="PRMT5_TIM"/>
</dbReference>
<accession>A0A875RW55</accession>
<dbReference type="InterPro" id="IPR025799">
    <property type="entry name" value="Arg_MeTrfase"/>
</dbReference>
<evidence type="ECO:0000256" key="4">
    <source>
        <dbReference type="SAM" id="MobiDB-lite"/>
    </source>
</evidence>
<dbReference type="GO" id="GO:0016274">
    <property type="term" value="F:protein-arginine N-methyltransferase activity"/>
    <property type="evidence" value="ECO:0007669"/>
    <property type="project" value="InterPro"/>
</dbReference>
<dbReference type="RefSeq" id="XP_038776551.1">
    <property type="nucleotide sequence ID" value="XM_038920623.1"/>
</dbReference>
<evidence type="ECO:0000313" key="8">
    <source>
        <dbReference type="EMBL" id="QPG72986.1"/>
    </source>
</evidence>
<feature type="domain" description="PRMT5 arginine-N-methyltransferase" evidence="5">
    <location>
        <begin position="475"/>
        <end position="675"/>
    </location>
</feature>
<keyword evidence="9" id="KW-1185">Reference proteome</keyword>
<dbReference type="Gene3D" id="3.20.20.150">
    <property type="entry name" value="Divalent-metal-dependent TIM barrel enzymes"/>
    <property type="match status" value="1"/>
</dbReference>
<dbReference type="Proteomes" id="UP000662931">
    <property type="component" value="Chromosome 1"/>
</dbReference>
<proteinExistence type="predicted"/>
<keyword evidence="3" id="KW-0949">S-adenosyl-L-methionine</keyword>
<dbReference type="InterPro" id="IPR029063">
    <property type="entry name" value="SAM-dependent_MTases_sf"/>
</dbReference>
<dbReference type="OrthoDB" id="1368803at2759"/>
<feature type="region of interest" description="Disordered" evidence="4">
    <location>
        <begin position="146"/>
        <end position="168"/>
    </location>
</feature>
<evidence type="ECO:0000313" key="9">
    <source>
        <dbReference type="Proteomes" id="UP000662931"/>
    </source>
</evidence>
<organism evidence="8 9">
    <name type="scientific">Eeniella nana</name>
    <name type="common">Yeast</name>
    <name type="synonym">Brettanomyces nanus</name>
    <dbReference type="NCBI Taxonomy" id="13502"/>
    <lineage>
        <taxon>Eukaryota</taxon>
        <taxon>Fungi</taxon>
        <taxon>Dikarya</taxon>
        <taxon>Ascomycota</taxon>
        <taxon>Saccharomycotina</taxon>
        <taxon>Pichiomycetes</taxon>
        <taxon>Pichiales</taxon>
        <taxon>Pichiaceae</taxon>
        <taxon>Brettanomyces</taxon>
    </lineage>
</organism>
<sequence length="897" mass="101139">MQRRVSSNAQTSNSIVDSESSEFDSFSSIITPNVKIGIKPLPLTSALVKSDRTLVESLNSLGYDCVLLPVTNARYKENCKAYFLEFRQRFNGSVPSSSDFTLSTISDVGKLLGSQASDSLGRSDDKIDLVMHDSEVDAPVNESAEAVNHNQNSEENEQKSELDDDDNDYDLNSLMVPHPKLNEINIITGPHIVNTIGLLSSWVELDNESRLINEFSLQVIINEVSYAQYTGISTLLIAPPKNINNLQTYADNLNTILQMYPNIELSISLPICEDTKQDPITGETMPMIDPFSTWDIWNSIRIQCNYNSKLSISLGSPKTNVPQSVVNRWLLEPVRFYLISSYRFIPNSKNYPVLNKFNQLIIWKFIQRKALSPPTLLLHGVDKENMTISSRVPDSTVTSISSSSVTSRGTSGKRNSVIVTVDGKHVSLGDLAYLEYIRYLIAVSYRNNQLLPFENFTLNSFLRLNLRPDQIYSPESLQTPLQPLSSNLDNNTYRIFEQDHAKYETYQKAITAALVDLSNTPRFHHLKGSNAHGSSALPLSTGVDSSQVTDAGSEENSRNCLLKILVVGPGRGPLIERLFSSIRLLDLNLKHIRIVGIEKNTNVMLYLKGRNKDHWNGKVQLYNCDARFWEPSSSQETGFNLIISELLGSFGCNELAPESLDYIAQFCDHQDSVFIPSEFSTFVAPVISPALYSKVIKLYDSAKFDRPFLPLWDEFDMLSSKYARVWTFRHPSRNLGGQKTYNGTRGSFENKHNRRQAHVILKCHRKGTIHGLIGYFSAVLYKDVVLSTCPTGNGPTPRNLVSWLPFYLPIEQPIHLTDEQELSIFIKRECQDGRVWYEWSMEAFMYLLLPGRTSGLRNDSNTDSEMDVDNDGSQVRVRTGVTRIHNAYGSHYSMKLC</sequence>
<evidence type="ECO:0000256" key="1">
    <source>
        <dbReference type="ARBA" id="ARBA00022603"/>
    </source>
</evidence>